<evidence type="ECO:0000256" key="2">
    <source>
        <dbReference type="ARBA" id="ARBA00006464"/>
    </source>
</evidence>
<feature type="domain" description="Bacterial sugar transferase" evidence="8">
    <location>
        <begin position="279"/>
        <end position="461"/>
    </location>
</feature>
<keyword evidence="6 7" id="KW-0472">Membrane</keyword>
<dbReference type="PANTHER" id="PTHR30576">
    <property type="entry name" value="COLANIC BIOSYNTHESIS UDP-GLUCOSE LIPID CARRIER TRANSFERASE"/>
    <property type="match status" value="1"/>
</dbReference>
<dbReference type="Proteomes" id="UP000786662">
    <property type="component" value="Unassembled WGS sequence"/>
</dbReference>
<evidence type="ECO:0000256" key="1">
    <source>
        <dbReference type="ARBA" id="ARBA00004141"/>
    </source>
</evidence>
<dbReference type="EMBL" id="JACOYY010000082">
    <property type="protein sequence ID" value="MBI2052603.1"/>
    <property type="molecule type" value="Genomic_DNA"/>
</dbReference>
<organism evidence="9 10">
    <name type="scientific">Candidatus Sungiibacteriota bacterium</name>
    <dbReference type="NCBI Taxonomy" id="2750080"/>
    <lineage>
        <taxon>Bacteria</taxon>
        <taxon>Candidatus Sungiibacteriota</taxon>
    </lineage>
</organism>
<evidence type="ECO:0000256" key="5">
    <source>
        <dbReference type="ARBA" id="ARBA00022989"/>
    </source>
</evidence>
<proteinExistence type="inferred from homology"/>
<feature type="transmembrane region" description="Helical" evidence="7">
    <location>
        <begin position="80"/>
        <end position="103"/>
    </location>
</feature>
<dbReference type="NCBIfam" id="TIGR03025">
    <property type="entry name" value="EPS_sugtrans"/>
    <property type="match status" value="1"/>
</dbReference>
<accession>A0A9D6DSN7</accession>
<dbReference type="Pfam" id="PF02397">
    <property type="entry name" value="Bac_transf"/>
    <property type="match status" value="1"/>
</dbReference>
<feature type="transmembrane region" description="Helical" evidence="7">
    <location>
        <begin position="47"/>
        <end position="68"/>
    </location>
</feature>
<keyword evidence="3 9" id="KW-0808">Transferase</keyword>
<evidence type="ECO:0000256" key="4">
    <source>
        <dbReference type="ARBA" id="ARBA00022692"/>
    </source>
</evidence>
<gene>
    <name evidence="9" type="ORF">HYT38_02955</name>
</gene>
<keyword evidence="5 7" id="KW-1133">Transmembrane helix</keyword>
<reference evidence="9" key="1">
    <citation type="submission" date="2020-07" db="EMBL/GenBank/DDBJ databases">
        <title>Huge and variable diversity of episymbiotic CPR bacteria and DPANN archaea in groundwater ecosystems.</title>
        <authorList>
            <person name="He C.Y."/>
            <person name="Keren R."/>
            <person name="Whittaker M."/>
            <person name="Farag I.F."/>
            <person name="Doudna J."/>
            <person name="Cate J.H.D."/>
            <person name="Banfield J.F."/>
        </authorList>
    </citation>
    <scope>NUCLEOTIDE SEQUENCE</scope>
    <source>
        <strain evidence="9">NC_groundwater_191_Ag_S-0.1um_45_8</strain>
    </source>
</reference>
<evidence type="ECO:0000313" key="10">
    <source>
        <dbReference type="Proteomes" id="UP000786662"/>
    </source>
</evidence>
<evidence type="ECO:0000259" key="8">
    <source>
        <dbReference type="Pfam" id="PF02397"/>
    </source>
</evidence>
<comment type="similarity">
    <text evidence="2">Belongs to the bacterial sugar transferase family.</text>
</comment>
<keyword evidence="4 7" id="KW-0812">Transmembrane</keyword>
<evidence type="ECO:0000256" key="7">
    <source>
        <dbReference type="SAM" id="Phobius"/>
    </source>
</evidence>
<evidence type="ECO:0000256" key="3">
    <source>
        <dbReference type="ARBA" id="ARBA00022679"/>
    </source>
</evidence>
<protein>
    <submittedName>
        <fullName evidence="9">Sugar transferase</fullName>
    </submittedName>
</protein>
<feature type="transmembrane region" description="Helical" evidence="7">
    <location>
        <begin position="281"/>
        <end position="304"/>
    </location>
</feature>
<name>A0A9D6DSN7_9BACT</name>
<dbReference type="GO" id="GO:0016020">
    <property type="term" value="C:membrane"/>
    <property type="evidence" value="ECO:0007669"/>
    <property type="project" value="UniProtKB-SubCell"/>
</dbReference>
<dbReference type="AlphaFoldDB" id="A0A9D6DSN7"/>
<dbReference type="PANTHER" id="PTHR30576:SF0">
    <property type="entry name" value="UNDECAPRENYL-PHOSPHATE N-ACETYLGALACTOSAMINYL 1-PHOSPHATE TRANSFERASE-RELATED"/>
    <property type="match status" value="1"/>
</dbReference>
<comment type="subcellular location">
    <subcellularLocation>
        <location evidence="1">Membrane</location>
        <topology evidence="1">Multi-pass membrane protein</topology>
    </subcellularLocation>
</comment>
<evidence type="ECO:0000256" key="6">
    <source>
        <dbReference type="ARBA" id="ARBA00023136"/>
    </source>
</evidence>
<sequence length="466" mass="53473">MPAQAKKIVILMGDVLFLYLALAATVYLRYGYVSGLASSNYTTGQFFSIHIWAFTPLMFVWLIVFYIHNLYEITSAKNTLEFYGGLARSLIINFLVAVMFFYFAGSSEVAPKTNLFIYFAIFSSFFILWRGQINRILKKNLLVKTAVISWDERGAILAIKLNQNPQIGYQVDFLIGPRPAFANQAQNQYLPQILNPPRQVDVSSLVNNEGIRAFIIDDKFLDQSSLTSSLYNFVDNVEVANLSKFNERVWRKVDLANVDHLWFLNNFASGRRTFYESVKRVLDFGVSLIFFIPSLVLGVLIAVLTKLEDGGPVFYKQIRIGRKGRHFTLVKFRTMRIDAEANGAQWTTKNDSRITKVGRLLRKTRLDELPQLLNILKGEMSFVGPRAERPEFHDLLTKEIPFYDRRYLVKPGLTGWAQINYTYGSSVEDTREKLAYDFYYLKNRSFIFDVGIILKTVNIVLSGLGR</sequence>
<evidence type="ECO:0000313" key="9">
    <source>
        <dbReference type="EMBL" id="MBI2052603.1"/>
    </source>
</evidence>
<comment type="caution">
    <text evidence="9">The sequence shown here is derived from an EMBL/GenBank/DDBJ whole genome shotgun (WGS) entry which is preliminary data.</text>
</comment>
<dbReference type="GO" id="GO:0016780">
    <property type="term" value="F:phosphotransferase activity, for other substituted phosphate groups"/>
    <property type="evidence" value="ECO:0007669"/>
    <property type="project" value="TreeGrafter"/>
</dbReference>
<feature type="transmembrane region" description="Helical" evidence="7">
    <location>
        <begin position="115"/>
        <end position="131"/>
    </location>
</feature>
<dbReference type="InterPro" id="IPR017475">
    <property type="entry name" value="EPS_sugar_tfrase"/>
</dbReference>
<dbReference type="InterPro" id="IPR003362">
    <property type="entry name" value="Bact_transf"/>
</dbReference>